<dbReference type="InterPro" id="IPR007466">
    <property type="entry name" value="Peptidyl-Arg-deiminase_porph"/>
</dbReference>
<dbReference type="RefSeq" id="WP_068222816.1">
    <property type="nucleotide sequence ID" value="NZ_LRPC01000028.1"/>
</dbReference>
<comment type="caution">
    <text evidence="2">The sequence shown here is derived from an EMBL/GenBank/DDBJ whole genome shotgun (WGS) entry which is preliminary data.</text>
</comment>
<name>A0A150X571_9BACT</name>
<reference evidence="2 3" key="1">
    <citation type="submission" date="2016-01" db="EMBL/GenBank/DDBJ databases">
        <title>Genome sequencing of Roseivirga spongicola UST030701-084.</title>
        <authorList>
            <person name="Selvaratnam C."/>
            <person name="Thevarajoo S."/>
            <person name="Goh K.M."/>
            <person name="Ee R."/>
            <person name="Chan K.-G."/>
            <person name="Chong C.S."/>
        </authorList>
    </citation>
    <scope>NUCLEOTIDE SEQUENCE [LARGE SCALE GENOMIC DNA]</scope>
    <source>
        <strain evidence="2 3">UST030701-084</strain>
    </source>
</reference>
<dbReference type="AlphaFoldDB" id="A0A150X571"/>
<dbReference type="SUPFAM" id="SSF55909">
    <property type="entry name" value="Pentein"/>
    <property type="match status" value="1"/>
</dbReference>
<dbReference type="Pfam" id="PF04371">
    <property type="entry name" value="PAD_porph"/>
    <property type="match status" value="1"/>
</dbReference>
<dbReference type="PANTHER" id="PTHR31377:SF0">
    <property type="entry name" value="AGMATINE DEIMINASE-RELATED"/>
    <property type="match status" value="1"/>
</dbReference>
<accession>A0A150X571</accession>
<evidence type="ECO:0000313" key="2">
    <source>
        <dbReference type="EMBL" id="KYG73850.1"/>
    </source>
</evidence>
<evidence type="ECO:0000313" key="3">
    <source>
        <dbReference type="Proteomes" id="UP000075606"/>
    </source>
</evidence>
<dbReference type="GO" id="GO:0009446">
    <property type="term" value="P:putrescine biosynthetic process"/>
    <property type="evidence" value="ECO:0007669"/>
    <property type="project" value="InterPro"/>
</dbReference>
<protein>
    <recommendedName>
        <fullName evidence="4">Agmatine deiminase</fullName>
    </recommendedName>
</protein>
<dbReference type="Gene3D" id="3.75.10.10">
    <property type="entry name" value="L-arginine/glycine Amidinotransferase, Chain A"/>
    <property type="match status" value="1"/>
</dbReference>
<dbReference type="GO" id="GO:0004668">
    <property type="term" value="F:protein-arginine deiminase activity"/>
    <property type="evidence" value="ECO:0007669"/>
    <property type="project" value="InterPro"/>
</dbReference>
<dbReference type="STRING" id="333140.AWW68_14355"/>
<sequence length="284" mass="33357">MIADWQTNKIHFSEKLKIKLSKTCIQIEKELESLGQKPNFLPNTNDIWARDFMPIQISDNRFLEYRYDPDYLQGSSEEQETREIKSYPDIICNEINLPTIKSDLIIDGGNIVKSENTVILTDKIVWENRRHYSEKELVKKIHESFEVDNVILIPWDEDCEFGHSDGMLRFINNDTVLISGFYEQADSKFKKELIKPLEEAKLNCEWLRCSKNETESNIAYINFLQTTDMILVPSLKQKEDENAFEKISDCFPNYAQNKRIRKIDMREIVRQGGALNCISWTIKK</sequence>
<dbReference type="PANTHER" id="PTHR31377">
    <property type="entry name" value="AGMATINE DEIMINASE-RELATED"/>
    <property type="match status" value="1"/>
</dbReference>
<keyword evidence="1" id="KW-0378">Hydrolase</keyword>
<evidence type="ECO:0000256" key="1">
    <source>
        <dbReference type="ARBA" id="ARBA00022801"/>
    </source>
</evidence>
<evidence type="ECO:0008006" key="4">
    <source>
        <dbReference type="Google" id="ProtNLM"/>
    </source>
</evidence>
<keyword evidence="3" id="KW-1185">Reference proteome</keyword>
<dbReference type="EMBL" id="LRPC01000028">
    <property type="protein sequence ID" value="KYG73850.1"/>
    <property type="molecule type" value="Genomic_DNA"/>
</dbReference>
<organism evidence="2 3">
    <name type="scientific">Roseivirga spongicola</name>
    <dbReference type="NCBI Taxonomy" id="333140"/>
    <lineage>
        <taxon>Bacteria</taxon>
        <taxon>Pseudomonadati</taxon>
        <taxon>Bacteroidota</taxon>
        <taxon>Cytophagia</taxon>
        <taxon>Cytophagales</taxon>
        <taxon>Roseivirgaceae</taxon>
        <taxon>Roseivirga</taxon>
    </lineage>
</organism>
<dbReference type="Proteomes" id="UP000075606">
    <property type="component" value="Unassembled WGS sequence"/>
</dbReference>
<proteinExistence type="predicted"/>
<gene>
    <name evidence="2" type="ORF">AWW68_14355</name>
</gene>
<dbReference type="OrthoDB" id="7871381at2"/>